<dbReference type="InterPro" id="IPR012340">
    <property type="entry name" value="NA-bd_OB-fold"/>
</dbReference>
<keyword evidence="1" id="KW-0238">DNA-binding</keyword>
<dbReference type="eggNOG" id="KOG0851">
    <property type="taxonomic scope" value="Eukaryota"/>
</dbReference>
<dbReference type="Pfam" id="PF24903">
    <property type="entry name" value="OB_MEIOB_N"/>
    <property type="match status" value="1"/>
</dbReference>
<evidence type="ECO:0000313" key="6">
    <source>
        <dbReference type="Proteomes" id="UP000005205"/>
    </source>
</evidence>
<dbReference type="GO" id="GO:0000712">
    <property type="term" value="P:resolution of meiotic recombination intermediates"/>
    <property type="evidence" value="ECO:0007669"/>
    <property type="project" value="TreeGrafter"/>
</dbReference>
<dbReference type="OrthoDB" id="9937820at2759"/>
<sequence length="416" mass="46736">MSFLYRQEIRSLQDGSPNTFVIGMIINSTNVKTFTASRTRFNTSERGVWTFTLRDSEEDFINVTVWGSTEYIKKLSSTFIIGSVVEVISAKIVKRNPSNKNEQFMPSTSSPFTLIINEGVALIQNHDAPTREQYKDLLTRPVKNVTSAKNLKTILDNIDALCDCFVDLLVIVTFIADVRNIMTRDGRSLTCRNFEVADGSTDNTVSLMLWDKDWIERSAFWEPKKTILFLIDARIAYDEYKKKTTLSISRRTLITECLNIPQAADIMNAVQHYDPDSICSDPFAVPNSESITTVMTVKQITEKLQKNKATAEGERLQFATIVRASVTEMNLDGPLKDVISIKCALCKKSVADVQDSCMNLSCPSGNGMQTPLNTVKFNIKINLKDDTGYLIGCRLTDDIAERVLGYTVDEFQVLSI</sequence>
<dbReference type="InterPro" id="IPR052469">
    <property type="entry name" value="MEIOB"/>
</dbReference>
<evidence type="ECO:0000313" key="5">
    <source>
        <dbReference type="EnsemblMetazoa" id="XP_012061827.1"/>
    </source>
</evidence>
<evidence type="ECO:0000256" key="2">
    <source>
        <dbReference type="ARBA" id="ARBA00023254"/>
    </source>
</evidence>
<dbReference type="STRING" id="12957.A0A158NWB9"/>
<dbReference type="Proteomes" id="UP000005205">
    <property type="component" value="Unassembled WGS sequence"/>
</dbReference>
<dbReference type="SUPFAM" id="SSF50249">
    <property type="entry name" value="Nucleic acid-binding proteins"/>
    <property type="match status" value="2"/>
</dbReference>
<keyword evidence="2" id="KW-0469">Meiosis</keyword>
<comment type="similarity">
    <text evidence="3">Belongs to the MEIOB family.</text>
</comment>
<dbReference type="KEGG" id="acep:105625095"/>
<organism evidence="5 6">
    <name type="scientific">Atta cephalotes</name>
    <name type="common">Leafcutter ant</name>
    <dbReference type="NCBI Taxonomy" id="12957"/>
    <lineage>
        <taxon>Eukaryota</taxon>
        <taxon>Metazoa</taxon>
        <taxon>Ecdysozoa</taxon>
        <taxon>Arthropoda</taxon>
        <taxon>Hexapoda</taxon>
        <taxon>Insecta</taxon>
        <taxon>Pterygota</taxon>
        <taxon>Neoptera</taxon>
        <taxon>Endopterygota</taxon>
        <taxon>Hymenoptera</taxon>
        <taxon>Apocrita</taxon>
        <taxon>Aculeata</taxon>
        <taxon>Formicoidea</taxon>
        <taxon>Formicidae</taxon>
        <taxon>Myrmicinae</taxon>
        <taxon>Atta</taxon>
    </lineage>
</organism>
<evidence type="ECO:0000256" key="1">
    <source>
        <dbReference type="ARBA" id="ARBA00023125"/>
    </source>
</evidence>
<dbReference type="AlphaFoldDB" id="A0A158NWB9"/>
<dbReference type="FunCoup" id="A0A158NWB9">
    <property type="interactions" value="3"/>
</dbReference>
<evidence type="ECO:0000256" key="3">
    <source>
        <dbReference type="ARBA" id="ARBA00038329"/>
    </source>
</evidence>
<dbReference type="InParanoid" id="A0A158NWB9"/>
<dbReference type="PANTHER" id="PTHR21166">
    <property type="entry name" value="CELL DIVISION CONTROL PROTEIN 24 OB DOMAIN-CONTAINING PROTEIN-RELATED"/>
    <property type="match status" value="1"/>
</dbReference>
<dbReference type="EMBL" id="ADTU01027851">
    <property type="status" value="NOT_ANNOTATED_CDS"/>
    <property type="molecule type" value="Genomic_DNA"/>
</dbReference>
<dbReference type="GO" id="GO:0008310">
    <property type="term" value="F:single-stranded DNA 3'-5' DNA exonuclease activity"/>
    <property type="evidence" value="ECO:0007669"/>
    <property type="project" value="TreeGrafter"/>
</dbReference>
<proteinExistence type="inferred from homology"/>
<dbReference type="GO" id="GO:0003697">
    <property type="term" value="F:single-stranded DNA binding"/>
    <property type="evidence" value="ECO:0007669"/>
    <property type="project" value="TreeGrafter"/>
</dbReference>
<name>A0A158NWB9_ATTCE</name>
<gene>
    <name evidence="5" type="primary">105625095</name>
</gene>
<reference evidence="6" key="1">
    <citation type="journal article" date="2011" name="PLoS Genet.">
        <title>The genome sequence of the leaf-cutter ant Atta cephalotes reveals insights into its obligate symbiotic lifestyle.</title>
        <authorList>
            <person name="Suen G."/>
            <person name="Teiling C."/>
            <person name="Li L."/>
            <person name="Holt C."/>
            <person name="Abouheif E."/>
            <person name="Bornberg-Bauer E."/>
            <person name="Bouffard P."/>
            <person name="Caldera E.J."/>
            <person name="Cash E."/>
            <person name="Cavanaugh A."/>
            <person name="Denas O."/>
            <person name="Elhaik E."/>
            <person name="Fave M.J."/>
            <person name="Gadau J."/>
            <person name="Gibson J.D."/>
            <person name="Graur D."/>
            <person name="Grubbs K.J."/>
            <person name="Hagen D.E."/>
            <person name="Harkins T.T."/>
            <person name="Helmkampf M."/>
            <person name="Hu H."/>
            <person name="Johnson B.R."/>
            <person name="Kim J."/>
            <person name="Marsh S.E."/>
            <person name="Moeller J.A."/>
            <person name="Munoz-Torres M.C."/>
            <person name="Murphy M.C."/>
            <person name="Naughton M.C."/>
            <person name="Nigam S."/>
            <person name="Overson R."/>
            <person name="Rajakumar R."/>
            <person name="Reese J.T."/>
            <person name="Scott J.J."/>
            <person name="Smith C.R."/>
            <person name="Tao S."/>
            <person name="Tsutsui N.D."/>
            <person name="Viljakainen L."/>
            <person name="Wissler L."/>
            <person name="Yandell M.D."/>
            <person name="Zimmer F."/>
            <person name="Taylor J."/>
            <person name="Slater S.C."/>
            <person name="Clifton S.W."/>
            <person name="Warren W.C."/>
            <person name="Elsik C.G."/>
            <person name="Smith C.D."/>
            <person name="Weinstock G.M."/>
            <person name="Gerardo N.M."/>
            <person name="Currie C.R."/>
        </authorList>
    </citation>
    <scope>NUCLEOTIDE SEQUENCE [LARGE SCALE GENOMIC DNA]</scope>
</reference>
<protein>
    <recommendedName>
        <fullName evidence="4">MEIOB-like N-terminal domain-containing protein</fullName>
    </recommendedName>
</protein>
<accession>A0A158NWB9</accession>
<evidence type="ECO:0000259" key="4">
    <source>
        <dbReference type="Pfam" id="PF24903"/>
    </source>
</evidence>
<dbReference type="EnsemblMetazoa" id="XM_012206437.1">
    <property type="protein sequence ID" value="XP_012061827.1"/>
    <property type="gene ID" value="LOC105625095"/>
</dbReference>
<keyword evidence="6" id="KW-1185">Reference proteome</keyword>
<dbReference type="PANTHER" id="PTHR21166:SF2">
    <property type="entry name" value="CELL DIVISION CONTROL PROTEIN 24 OB DOMAIN-CONTAINING PROTEIN-RELATED"/>
    <property type="match status" value="1"/>
</dbReference>
<dbReference type="InterPro" id="IPR056880">
    <property type="entry name" value="OB_MEIOB_N"/>
</dbReference>
<reference evidence="5" key="2">
    <citation type="submission" date="2016-04" db="UniProtKB">
        <authorList>
            <consortium name="EnsemblMetazoa"/>
        </authorList>
    </citation>
    <scope>IDENTIFICATION</scope>
</reference>
<dbReference type="Gene3D" id="2.40.50.140">
    <property type="entry name" value="Nucleic acid-binding proteins"/>
    <property type="match status" value="2"/>
</dbReference>
<feature type="domain" description="MEIOB-like N-terminal" evidence="4">
    <location>
        <begin position="7"/>
        <end position="143"/>
    </location>
</feature>